<dbReference type="Pfam" id="PF00528">
    <property type="entry name" value="BPD_transp_1"/>
    <property type="match status" value="2"/>
</dbReference>
<protein>
    <submittedName>
        <fullName evidence="10">ABC transporter, permease protein</fullName>
    </submittedName>
</protein>
<keyword evidence="2 7" id="KW-0813">Transport</keyword>
<feature type="domain" description="ABC transmembrane type-1" evidence="9">
    <location>
        <begin position="411"/>
        <end position="596"/>
    </location>
</feature>
<dbReference type="InterPro" id="IPR035906">
    <property type="entry name" value="MetI-like_sf"/>
</dbReference>
<evidence type="ECO:0000256" key="4">
    <source>
        <dbReference type="ARBA" id="ARBA00022692"/>
    </source>
</evidence>
<feature type="transmembrane region" description="Helical" evidence="7">
    <location>
        <begin position="536"/>
        <end position="554"/>
    </location>
</feature>
<dbReference type="Proteomes" id="UP000006247">
    <property type="component" value="Unassembled WGS sequence"/>
</dbReference>
<feature type="transmembrane region" description="Helical" evidence="7">
    <location>
        <begin position="270"/>
        <end position="288"/>
    </location>
</feature>
<feature type="transmembrane region" description="Helical" evidence="7">
    <location>
        <begin position="473"/>
        <end position="493"/>
    </location>
</feature>
<feature type="transmembrane region" description="Helical" evidence="7">
    <location>
        <begin position="37"/>
        <end position="57"/>
    </location>
</feature>
<evidence type="ECO:0000256" key="6">
    <source>
        <dbReference type="ARBA" id="ARBA00023136"/>
    </source>
</evidence>
<feature type="transmembrane region" description="Helical" evidence="7">
    <location>
        <begin position="173"/>
        <end position="197"/>
    </location>
</feature>
<dbReference type="HOGENOM" id="CLU_031271_1_0_11"/>
<feature type="transmembrane region" description="Helical" evidence="7">
    <location>
        <begin position="574"/>
        <end position="595"/>
    </location>
</feature>
<feature type="transmembrane region" description="Helical" evidence="7">
    <location>
        <begin position="308"/>
        <end position="330"/>
    </location>
</feature>
<sequence length="608" mass="64747">MEKERPTVAQTHQSSQTHHQADSEPRPNPVVRFLRQLVFPALLLLGSAFVTAILPFLDGSDLAHAVFRAREAEREPDPEVLDAIRTELDLPDTAADGVASWFGKALHGDFGVSWVDPSQPAAQVALSGFGVSITIAATSTIVATLIALLLVWPRIRAVVAGKKSRTSHILGMAILGALPEFVLAVTLLVVVAVQWKLLPISGFSSPRHMILPVLSLALPSSGLLGRILLITIDQVAQEEWVRAWRLNGVEKRTISLALVQRSMAVLVPQIVLFFAGTLVATSLVETTFNIPGLGLTGVQAALDRDIPVLQVIVLVAVVIGLIAGGVSQWLRRRLLAPLLHSATSYSSQLSPQHKPRGGWLLIAVLVPFVLLLIMAVVTPGTTIDSAHKLLPPSMEHPLGTDQVGRDLVTRIALGMVVSLGVAVLVTAICAIIGCALGLAGAWVAKLGNALNALPAVFIGVILAGVFGSSQTTAAIAVMCVGWIPLAAHTAAVVEEAKTTGFYRWAELQGADRWRLLRVHTWPTLWPAVVRHAASRIAHNALALVSLGFLGLGAAHDSPNWGKILSESVNYVDRAPWMMLAPTILLILLGVASALTTDTNLALRRRNAA</sequence>
<keyword evidence="3" id="KW-1003">Cell membrane</keyword>
<dbReference type="EMBL" id="ACEB01000018">
    <property type="protein sequence ID" value="EEG27335.1"/>
    <property type="molecule type" value="Genomic_DNA"/>
</dbReference>
<accession>C0E2D3</accession>
<dbReference type="PROSITE" id="PS50928">
    <property type="entry name" value="ABC_TM1"/>
    <property type="match status" value="2"/>
</dbReference>
<feature type="domain" description="ABC transmembrane type-1" evidence="9">
    <location>
        <begin position="129"/>
        <end position="327"/>
    </location>
</feature>
<dbReference type="InterPro" id="IPR000515">
    <property type="entry name" value="MetI-like"/>
</dbReference>
<name>C0E2D3_9CORY</name>
<dbReference type="GO" id="GO:0055085">
    <property type="term" value="P:transmembrane transport"/>
    <property type="evidence" value="ECO:0007669"/>
    <property type="project" value="InterPro"/>
</dbReference>
<dbReference type="SUPFAM" id="SSF161098">
    <property type="entry name" value="MetI-like"/>
    <property type="match status" value="1"/>
</dbReference>
<evidence type="ECO:0000256" key="7">
    <source>
        <dbReference type="RuleBase" id="RU363032"/>
    </source>
</evidence>
<gene>
    <name evidence="10" type="ORF">CORMATOL_01138</name>
</gene>
<evidence type="ECO:0000256" key="1">
    <source>
        <dbReference type="ARBA" id="ARBA00004651"/>
    </source>
</evidence>
<dbReference type="PANTHER" id="PTHR43386">
    <property type="entry name" value="OLIGOPEPTIDE TRANSPORT SYSTEM PERMEASE PROTEIN APPC"/>
    <property type="match status" value="1"/>
</dbReference>
<feature type="region of interest" description="Disordered" evidence="8">
    <location>
        <begin position="1"/>
        <end position="27"/>
    </location>
</feature>
<keyword evidence="4 7" id="KW-0812">Transmembrane</keyword>
<evidence type="ECO:0000256" key="5">
    <source>
        <dbReference type="ARBA" id="ARBA00022989"/>
    </source>
</evidence>
<dbReference type="CDD" id="cd06261">
    <property type="entry name" value="TM_PBP2"/>
    <property type="match status" value="1"/>
</dbReference>
<feature type="transmembrane region" description="Helical" evidence="7">
    <location>
        <begin position="209"/>
        <end position="229"/>
    </location>
</feature>
<feature type="transmembrane region" description="Helical" evidence="7">
    <location>
        <begin position="411"/>
        <end position="438"/>
    </location>
</feature>
<proteinExistence type="inferred from homology"/>
<feature type="transmembrane region" description="Helical" evidence="7">
    <location>
        <begin position="124"/>
        <end position="152"/>
    </location>
</feature>
<evidence type="ECO:0000256" key="2">
    <source>
        <dbReference type="ARBA" id="ARBA00022448"/>
    </source>
</evidence>
<evidence type="ECO:0000256" key="3">
    <source>
        <dbReference type="ARBA" id="ARBA00022475"/>
    </source>
</evidence>
<dbReference type="InterPro" id="IPR050366">
    <property type="entry name" value="BP-dependent_transpt_permease"/>
</dbReference>
<reference evidence="10 11" key="1">
    <citation type="submission" date="2009-01" db="EMBL/GenBank/DDBJ databases">
        <authorList>
            <person name="Fulton L."/>
            <person name="Clifton S."/>
            <person name="Chinwalla A.T."/>
            <person name="Mitreva M."/>
            <person name="Sodergren E."/>
            <person name="Weinstock G."/>
            <person name="Clifton S."/>
            <person name="Dooling D.J."/>
            <person name="Fulton B."/>
            <person name="Minx P."/>
            <person name="Pepin K.H."/>
            <person name="Johnson M."/>
            <person name="Bhonagiri V."/>
            <person name="Nash W.E."/>
            <person name="Mardis E.R."/>
            <person name="Wilson R.K."/>
        </authorList>
    </citation>
    <scope>NUCLEOTIDE SEQUENCE [LARGE SCALE GENOMIC DNA]</scope>
    <source>
        <strain evidence="10 11">ATCC 33806</strain>
    </source>
</reference>
<evidence type="ECO:0000313" key="11">
    <source>
        <dbReference type="Proteomes" id="UP000006247"/>
    </source>
</evidence>
<dbReference type="AlphaFoldDB" id="C0E2D3"/>
<dbReference type="GO" id="GO:0005886">
    <property type="term" value="C:plasma membrane"/>
    <property type="evidence" value="ECO:0007669"/>
    <property type="project" value="UniProtKB-SubCell"/>
</dbReference>
<comment type="subcellular location">
    <subcellularLocation>
        <location evidence="1 7">Cell membrane</location>
        <topology evidence="1 7">Multi-pass membrane protein</topology>
    </subcellularLocation>
</comment>
<comment type="similarity">
    <text evidence="7">Belongs to the binding-protein-dependent transport system permease family.</text>
</comment>
<comment type="caution">
    <text evidence="10">The sequence shown here is derived from an EMBL/GenBank/DDBJ whole genome shotgun (WGS) entry which is preliminary data.</text>
</comment>
<evidence type="ECO:0000259" key="9">
    <source>
        <dbReference type="PROSITE" id="PS50928"/>
    </source>
</evidence>
<evidence type="ECO:0000256" key="8">
    <source>
        <dbReference type="SAM" id="MobiDB-lite"/>
    </source>
</evidence>
<dbReference type="PANTHER" id="PTHR43386:SF1">
    <property type="entry name" value="D,D-DIPEPTIDE TRANSPORT SYSTEM PERMEASE PROTEIN DDPC-RELATED"/>
    <property type="match status" value="1"/>
</dbReference>
<keyword evidence="5 7" id="KW-1133">Transmembrane helix</keyword>
<organism evidence="10 11">
    <name type="scientific">Corynebacterium matruchotii ATCC 33806</name>
    <dbReference type="NCBI Taxonomy" id="566549"/>
    <lineage>
        <taxon>Bacteria</taxon>
        <taxon>Bacillati</taxon>
        <taxon>Actinomycetota</taxon>
        <taxon>Actinomycetes</taxon>
        <taxon>Mycobacteriales</taxon>
        <taxon>Corynebacteriaceae</taxon>
        <taxon>Corynebacterium</taxon>
    </lineage>
</organism>
<evidence type="ECO:0000313" key="10">
    <source>
        <dbReference type="EMBL" id="EEG27335.1"/>
    </source>
</evidence>
<keyword evidence="6 7" id="KW-0472">Membrane</keyword>
<feature type="transmembrane region" description="Helical" evidence="7">
    <location>
        <begin position="450"/>
        <end position="467"/>
    </location>
</feature>
<feature type="transmembrane region" description="Helical" evidence="7">
    <location>
        <begin position="358"/>
        <end position="377"/>
    </location>
</feature>
<dbReference type="Gene3D" id="1.10.3720.10">
    <property type="entry name" value="MetI-like"/>
    <property type="match status" value="2"/>
</dbReference>